<comment type="caution">
    <text evidence="1">The sequence shown here is derived from an EMBL/GenBank/DDBJ whole genome shotgun (WGS) entry which is preliminary data.</text>
</comment>
<accession>A0ABN2D3W9</accession>
<proteinExistence type="predicted"/>
<gene>
    <name evidence="1" type="ORF">GCM10009827_109620</name>
</gene>
<evidence type="ECO:0000313" key="1">
    <source>
        <dbReference type="EMBL" id="GAA1569897.1"/>
    </source>
</evidence>
<dbReference type="Proteomes" id="UP001501470">
    <property type="component" value="Unassembled WGS sequence"/>
</dbReference>
<name>A0ABN2D3W9_9ACTN</name>
<keyword evidence="2" id="KW-1185">Reference proteome</keyword>
<protein>
    <recommendedName>
        <fullName evidence="3">Four helix bundle protein</fullName>
    </recommendedName>
</protein>
<dbReference type="EMBL" id="BAAAQD010000043">
    <property type="protein sequence ID" value="GAA1569897.1"/>
    <property type="molecule type" value="Genomic_DNA"/>
</dbReference>
<organism evidence="1 2">
    <name type="scientific">Dactylosporangium maewongense</name>
    <dbReference type="NCBI Taxonomy" id="634393"/>
    <lineage>
        <taxon>Bacteria</taxon>
        <taxon>Bacillati</taxon>
        <taxon>Actinomycetota</taxon>
        <taxon>Actinomycetes</taxon>
        <taxon>Micromonosporales</taxon>
        <taxon>Micromonosporaceae</taxon>
        <taxon>Dactylosporangium</taxon>
    </lineage>
</organism>
<evidence type="ECO:0000313" key="2">
    <source>
        <dbReference type="Proteomes" id="UP001501470"/>
    </source>
</evidence>
<evidence type="ECO:0008006" key="3">
    <source>
        <dbReference type="Google" id="ProtNLM"/>
    </source>
</evidence>
<dbReference type="RefSeq" id="WP_344514027.1">
    <property type="nucleotide sequence ID" value="NZ_BAAAQD010000043.1"/>
</dbReference>
<reference evidence="1 2" key="1">
    <citation type="journal article" date="2019" name="Int. J. Syst. Evol. Microbiol.">
        <title>The Global Catalogue of Microorganisms (GCM) 10K type strain sequencing project: providing services to taxonomists for standard genome sequencing and annotation.</title>
        <authorList>
            <consortium name="The Broad Institute Genomics Platform"/>
            <consortium name="The Broad Institute Genome Sequencing Center for Infectious Disease"/>
            <person name="Wu L."/>
            <person name="Ma J."/>
        </authorList>
    </citation>
    <scope>NUCLEOTIDE SEQUENCE [LARGE SCALE GENOMIC DNA]</scope>
    <source>
        <strain evidence="1 2">JCM 15933</strain>
    </source>
</reference>
<sequence length="120" mass="13313">MTPGRCLDAADGLLRSGPSGVWWPKVCACLTRLALELAIEQYWLTTSPQVAACTEQRTRMLRRRSGQDLARRAAFAWGALSTATHHHCYDTAPTAGELRRLHTEVGTLVKHLSNTDRRGN</sequence>